<sequence length="259" mass="29803">MINLLRICNVRGCLKLNYLKYSSNIIIYKNNEVNYKGTFLKPALLSINENRFVRTRINEFEGSHNAENDNQEEKKDEKKKMSKEEIDEFKRKVLIGYLLISLSMGCILYFLTFNISKPPDDFKDINWSQVSSNPISFNEFYEKYLPTGEVKNIVILNASNIMIVRLHDGAIINGKAAKQNIISVQYDSNTFNAVQIINLIRDKERSINIKPGEEIPIKAIEGLSMRRIIELAIGLGILTFLLSQYGKLFIKKGIENKKK</sequence>
<dbReference type="WBParaSite" id="PTRK_0000610500.1">
    <property type="protein sequence ID" value="PTRK_0000610500.1"/>
    <property type="gene ID" value="PTRK_0000610500"/>
</dbReference>
<feature type="domain" description="Peptidase M41 FtsH extracellular" evidence="5">
    <location>
        <begin position="95"/>
        <end position="216"/>
    </location>
</feature>
<proteinExistence type="predicted"/>
<evidence type="ECO:0000313" key="7">
    <source>
        <dbReference type="WBParaSite" id="PTRK_0000610500.1"/>
    </source>
</evidence>
<dbReference type="GO" id="GO:0004222">
    <property type="term" value="F:metalloendopeptidase activity"/>
    <property type="evidence" value="ECO:0007669"/>
    <property type="project" value="InterPro"/>
</dbReference>
<keyword evidence="2" id="KW-0378">Hydrolase</keyword>
<feature type="transmembrane region" description="Helical" evidence="4">
    <location>
        <begin position="93"/>
        <end position="112"/>
    </location>
</feature>
<dbReference type="InterPro" id="IPR011546">
    <property type="entry name" value="Pept_M41_FtsH_extracell"/>
</dbReference>
<organism evidence="6 7">
    <name type="scientific">Parastrongyloides trichosuri</name>
    <name type="common">Possum-specific nematode worm</name>
    <dbReference type="NCBI Taxonomy" id="131310"/>
    <lineage>
        <taxon>Eukaryota</taxon>
        <taxon>Metazoa</taxon>
        <taxon>Ecdysozoa</taxon>
        <taxon>Nematoda</taxon>
        <taxon>Chromadorea</taxon>
        <taxon>Rhabditida</taxon>
        <taxon>Tylenchina</taxon>
        <taxon>Panagrolaimomorpha</taxon>
        <taxon>Strongyloidoidea</taxon>
        <taxon>Strongyloididae</taxon>
        <taxon>Parastrongyloides</taxon>
    </lineage>
</organism>
<feature type="region of interest" description="Disordered" evidence="3">
    <location>
        <begin position="63"/>
        <end position="82"/>
    </location>
</feature>
<dbReference type="GO" id="GO:0004176">
    <property type="term" value="F:ATP-dependent peptidase activity"/>
    <property type="evidence" value="ECO:0007669"/>
    <property type="project" value="InterPro"/>
</dbReference>
<protein>
    <submittedName>
        <fullName evidence="7">FtsH_ext domain-containing protein</fullName>
    </submittedName>
</protein>
<dbReference type="Gene3D" id="3.40.1690.20">
    <property type="match status" value="1"/>
</dbReference>
<keyword evidence="4" id="KW-1133">Transmembrane helix</keyword>
<evidence type="ECO:0000313" key="6">
    <source>
        <dbReference type="Proteomes" id="UP000038045"/>
    </source>
</evidence>
<keyword evidence="4" id="KW-0472">Membrane</keyword>
<dbReference type="GO" id="GO:0005524">
    <property type="term" value="F:ATP binding"/>
    <property type="evidence" value="ECO:0007669"/>
    <property type="project" value="InterPro"/>
</dbReference>
<evidence type="ECO:0000256" key="2">
    <source>
        <dbReference type="ARBA" id="ARBA00022801"/>
    </source>
</evidence>
<feature type="transmembrane region" description="Helical" evidence="4">
    <location>
        <begin position="228"/>
        <end position="250"/>
    </location>
</feature>
<name>A0A0N4ZEK6_PARTI</name>
<reference evidence="7" key="1">
    <citation type="submission" date="2017-02" db="UniProtKB">
        <authorList>
            <consortium name="WormBaseParasite"/>
        </authorList>
    </citation>
    <scope>IDENTIFICATION</scope>
</reference>
<evidence type="ECO:0000259" key="5">
    <source>
        <dbReference type="Pfam" id="PF06480"/>
    </source>
</evidence>
<accession>A0A0N4ZEK6</accession>
<dbReference type="GO" id="GO:0006508">
    <property type="term" value="P:proteolysis"/>
    <property type="evidence" value="ECO:0007669"/>
    <property type="project" value="UniProtKB-KW"/>
</dbReference>
<dbReference type="GO" id="GO:0008270">
    <property type="term" value="F:zinc ion binding"/>
    <property type="evidence" value="ECO:0007669"/>
    <property type="project" value="InterPro"/>
</dbReference>
<dbReference type="Pfam" id="PF06480">
    <property type="entry name" value="FtsH_ext"/>
    <property type="match status" value="1"/>
</dbReference>
<keyword evidence="6" id="KW-1185">Reference proteome</keyword>
<evidence type="ECO:0000256" key="4">
    <source>
        <dbReference type="SAM" id="Phobius"/>
    </source>
</evidence>
<evidence type="ECO:0000256" key="3">
    <source>
        <dbReference type="SAM" id="MobiDB-lite"/>
    </source>
</evidence>
<keyword evidence="4" id="KW-0812">Transmembrane</keyword>
<dbReference type="GO" id="GO:0016020">
    <property type="term" value="C:membrane"/>
    <property type="evidence" value="ECO:0007669"/>
    <property type="project" value="InterPro"/>
</dbReference>
<evidence type="ECO:0000256" key="1">
    <source>
        <dbReference type="ARBA" id="ARBA00022670"/>
    </source>
</evidence>
<keyword evidence="1" id="KW-0645">Protease</keyword>
<dbReference type="AlphaFoldDB" id="A0A0N4ZEK6"/>
<dbReference type="STRING" id="131310.A0A0N4ZEK6"/>
<dbReference type="Proteomes" id="UP000038045">
    <property type="component" value="Unplaced"/>
</dbReference>